<name>F0ZYS4_DICPU</name>
<feature type="compositionally biased region" description="Low complexity" evidence="7">
    <location>
        <begin position="101"/>
        <end position="123"/>
    </location>
</feature>
<keyword evidence="10" id="KW-1185">Reference proteome</keyword>
<feature type="region of interest" description="Disordered" evidence="7">
    <location>
        <begin position="373"/>
        <end position="409"/>
    </location>
</feature>
<keyword evidence="6" id="KW-0539">Nucleus</keyword>
<dbReference type="GO" id="GO:0006281">
    <property type="term" value="P:DNA repair"/>
    <property type="evidence" value="ECO:0000318"/>
    <property type="project" value="GO_Central"/>
</dbReference>
<feature type="domain" description="BSD" evidence="8">
    <location>
        <begin position="230"/>
        <end position="282"/>
    </location>
</feature>
<sequence length="613" mass="70379">MSRFSKEPGELVLLRALTKHSQQQGTLFFTNIRLVWVQHGYSEPSLHLKISEIKSQFISTIKSAKALLRLSVRDSIKNALQDFVFEFIHPTNARTDLNSFPTASGQSSNSTSPNSTSPTGASPKLEGKSGTATGKDEDPNSDKPEYQYLSQLKNPSISEQQIKQRVQLLMSNKELKQLYEQLVVQDKVITESDFWESRKTLLKTDSTRSERQNTGMPSNFIADVRPSTETANTIKYKFTPTVIHQIFIQHPSVEKAYKENVPLKISEQAFWRKYVQSKYFHRDRTNAPPIDDDLFSKYETDEFNKLRILKRKLIDISPLVDLSSSDNADADIHSGYGVLLDQSQDPYRLEKALPLLRRFNRHSALVLGSKDLLSSSSSSKDKITQAQKKQKEMDLESTSPPINTLYNGDDEENVTTEQMEKILENHKKQVNQHIVINDLEQENRSAPTPLKILDQKRYFEGHSSANKLTDEEKRMLIDDFNYEYTRWNQPDLGEVYEPYNKATNASKGNDEYQLPESNFKKDLFASFQQSNELLRHFWSTTYTLGRGAPPTPQQLDKNNKMSIAISKQYDKIEEKKKQLISQNKINQASLLTPILESLHKAIEKKDSQIYHNK</sequence>
<evidence type="ECO:0000256" key="6">
    <source>
        <dbReference type="ARBA" id="ARBA00023242"/>
    </source>
</evidence>
<dbReference type="SMART" id="SM00751">
    <property type="entry name" value="BSD"/>
    <property type="match status" value="2"/>
</dbReference>
<reference evidence="10" key="1">
    <citation type="journal article" date="2011" name="Genome Biol.">
        <title>Comparative genomics of the social amoebae Dictyostelium discoideum and Dictyostelium purpureum.</title>
        <authorList>
            <consortium name="US DOE Joint Genome Institute (JGI-PGF)"/>
            <person name="Sucgang R."/>
            <person name="Kuo A."/>
            <person name="Tian X."/>
            <person name="Salerno W."/>
            <person name="Parikh A."/>
            <person name="Feasley C.L."/>
            <person name="Dalin E."/>
            <person name="Tu H."/>
            <person name="Huang E."/>
            <person name="Barry K."/>
            <person name="Lindquist E."/>
            <person name="Shapiro H."/>
            <person name="Bruce D."/>
            <person name="Schmutz J."/>
            <person name="Salamov A."/>
            <person name="Fey P."/>
            <person name="Gaudet P."/>
            <person name="Anjard C."/>
            <person name="Babu M.M."/>
            <person name="Basu S."/>
            <person name="Bushmanova Y."/>
            <person name="van der Wel H."/>
            <person name="Katoh-Kurasawa M."/>
            <person name="Dinh C."/>
            <person name="Coutinho P.M."/>
            <person name="Saito T."/>
            <person name="Elias M."/>
            <person name="Schaap P."/>
            <person name="Kay R.R."/>
            <person name="Henrissat B."/>
            <person name="Eichinger L."/>
            <person name="Rivero F."/>
            <person name="Putnam N.H."/>
            <person name="West C.M."/>
            <person name="Loomis W.F."/>
            <person name="Chisholm R.L."/>
            <person name="Shaulsky G."/>
            <person name="Strassmann J.E."/>
            <person name="Queller D.C."/>
            <person name="Kuspa A."/>
            <person name="Grigoriev I.V."/>
        </authorList>
    </citation>
    <scope>NUCLEOTIDE SEQUENCE [LARGE SCALE GENOMIC DNA]</scope>
    <source>
        <strain evidence="10">QSDP1</strain>
    </source>
</reference>
<dbReference type="InterPro" id="IPR011993">
    <property type="entry name" value="PH-like_dom_sf"/>
</dbReference>
<protein>
    <recommendedName>
        <fullName evidence="8">BSD domain-containing protein</fullName>
    </recommendedName>
</protein>
<dbReference type="Gene3D" id="1.10.3970.10">
    <property type="entry name" value="BSD domain"/>
    <property type="match status" value="1"/>
</dbReference>
<proteinExistence type="inferred from homology"/>
<dbReference type="eggNOG" id="KOG2074">
    <property type="taxonomic scope" value="Eukaryota"/>
</dbReference>
<dbReference type="Pfam" id="PF03909">
    <property type="entry name" value="BSD"/>
    <property type="match status" value="1"/>
</dbReference>
<dbReference type="Proteomes" id="UP000001064">
    <property type="component" value="Unassembled WGS sequence"/>
</dbReference>
<keyword evidence="4" id="KW-0805">Transcription regulation</keyword>
<evidence type="ECO:0000256" key="1">
    <source>
        <dbReference type="ARBA" id="ARBA00004123"/>
    </source>
</evidence>
<organism evidence="9 10">
    <name type="scientific">Dictyostelium purpureum</name>
    <name type="common">Slime mold</name>
    <dbReference type="NCBI Taxonomy" id="5786"/>
    <lineage>
        <taxon>Eukaryota</taxon>
        <taxon>Amoebozoa</taxon>
        <taxon>Evosea</taxon>
        <taxon>Eumycetozoa</taxon>
        <taxon>Dictyostelia</taxon>
        <taxon>Dictyosteliales</taxon>
        <taxon>Dictyosteliaceae</taxon>
        <taxon>Dictyostelium</taxon>
    </lineage>
</organism>
<dbReference type="Gene3D" id="6.10.140.1200">
    <property type="match status" value="1"/>
</dbReference>
<dbReference type="Pfam" id="PF08567">
    <property type="entry name" value="PH_TFIIH"/>
    <property type="match status" value="1"/>
</dbReference>
<dbReference type="FunCoup" id="F0ZYS4">
    <property type="interactions" value="418"/>
</dbReference>
<dbReference type="Gene3D" id="2.30.29.30">
    <property type="entry name" value="Pleckstrin-homology domain (PH domain)/Phosphotyrosine-binding domain (PTB)"/>
    <property type="match status" value="1"/>
</dbReference>
<accession>F0ZYS4</accession>
<dbReference type="InterPro" id="IPR013876">
    <property type="entry name" value="TFIIH_BTF_p62_N"/>
</dbReference>
<dbReference type="KEGG" id="dpp:DICPUDRAFT_89879"/>
<dbReference type="SUPFAM" id="SSF50729">
    <property type="entry name" value="PH domain-like"/>
    <property type="match status" value="1"/>
</dbReference>
<gene>
    <name evidence="9" type="ORF">DICPUDRAFT_89879</name>
</gene>
<feature type="compositionally biased region" description="Polar residues" evidence="7">
    <location>
        <begin position="396"/>
        <end position="406"/>
    </location>
</feature>
<feature type="compositionally biased region" description="Basic and acidic residues" evidence="7">
    <location>
        <begin position="134"/>
        <end position="145"/>
    </location>
</feature>
<dbReference type="OMA" id="VCTCELL"/>
<comment type="similarity">
    <text evidence="2">Belongs to the TFB1 family.</text>
</comment>
<dbReference type="PANTHER" id="PTHR12856">
    <property type="entry name" value="TRANSCRIPTION INITIATION FACTOR IIH-RELATED"/>
    <property type="match status" value="1"/>
</dbReference>
<dbReference type="InterPro" id="IPR035925">
    <property type="entry name" value="BSD_dom_sf"/>
</dbReference>
<dbReference type="STRING" id="5786.F0ZYS4"/>
<keyword evidence="5" id="KW-0804">Transcription</keyword>
<dbReference type="InterPro" id="IPR027079">
    <property type="entry name" value="Tfb1/GTF2H1"/>
</dbReference>
<evidence type="ECO:0000256" key="7">
    <source>
        <dbReference type="SAM" id="MobiDB-lite"/>
    </source>
</evidence>
<dbReference type="GeneID" id="10508444"/>
<evidence type="ECO:0000256" key="4">
    <source>
        <dbReference type="ARBA" id="ARBA00023015"/>
    </source>
</evidence>
<feature type="compositionally biased region" description="Basic and acidic residues" evidence="7">
    <location>
        <begin position="379"/>
        <end position="394"/>
    </location>
</feature>
<dbReference type="RefSeq" id="XP_003292567.1">
    <property type="nucleotide sequence ID" value="XM_003292519.1"/>
</dbReference>
<dbReference type="PROSITE" id="PS50858">
    <property type="entry name" value="BSD"/>
    <property type="match status" value="2"/>
</dbReference>
<dbReference type="GO" id="GO:0000439">
    <property type="term" value="C:transcription factor TFIIH core complex"/>
    <property type="evidence" value="ECO:0000318"/>
    <property type="project" value="GO_Central"/>
</dbReference>
<evidence type="ECO:0000256" key="3">
    <source>
        <dbReference type="ARBA" id="ARBA00022737"/>
    </source>
</evidence>
<dbReference type="InterPro" id="IPR005607">
    <property type="entry name" value="BSD_dom"/>
</dbReference>
<dbReference type="GO" id="GO:0005675">
    <property type="term" value="C:transcription factor TFIIH holo complex"/>
    <property type="evidence" value="ECO:0000318"/>
    <property type="project" value="GO_Central"/>
</dbReference>
<feature type="domain" description="BSD" evidence="8">
    <location>
        <begin position="160"/>
        <end position="206"/>
    </location>
</feature>
<dbReference type="CDD" id="cd13229">
    <property type="entry name" value="PH_TFIIH"/>
    <property type="match status" value="1"/>
</dbReference>
<evidence type="ECO:0000259" key="8">
    <source>
        <dbReference type="PROSITE" id="PS50858"/>
    </source>
</evidence>
<evidence type="ECO:0000313" key="10">
    <source>
        <dbReference type="Proteomes" id="UP000001064"/>
    </source>
</evidence>
<dbReference type="EMBL" id="GL871292">
    <property type="protein sequence ID" value="EGC30894.1"/>
    <property type="molecule type" value="Genomic_DNA"/>
</dbReference>
<dbReference type="SUPFAM" id="SSF140383">
    <property type="entry name" value="BSD domain-like"/>
    <property type="match status" value="2"/>
</dbReference>
<keyword evidence="3" id="KW-0677">Repeat</keyword>
<comment type="subcellular location">
    <subcellularLocation>
        <location evidence="1">Nucleus</location>
    </subcellularLocation>
</comment>
<dbReference type="VEuPathDB" id="AmoebaDB:DICPUDRAFT_89879"/>
<evidence type="ECO:0000256" key="5">
    <source>
        <dbReference type="ARBA" id="ARBA00023163"/>
    </source>
</evidence>
<evidence type="ECO:0000313" key="9">
    <source>
        <dbReference type="EMBL" id="EGC30894.1"/>
    </source>
</evidence>
<dbReference type="GO" id="GO:0006360">
    <property type="term" value="P:transcription by RNA polymerase I"/>
    <property type="evidence" value="ECO:0000318"/>
    <property type="project" value="GO_Central"/>
</dbReference>
<dbReference type="GO" id="GO:0006289">
    <property type="term" value="P:nucleotide-excision repair"/>
    <property type="evidence" value="ECO:0007669"/>
    <property type="project" value="InterPro"/>
</dbReference>
<feature type="region of interest" description="Disordered" evidence="7">
    <location>
        <begin position="98"/>
        <end position="146"/>
    </location>
</feature>
<evidence type="ECO:0000256" key="2">
    <source>
        <dbReference type="ARBA" id="ARBA00009448"/>
    </source>
</evidence>
<dbReference type="GO" id="GO:0006366">
    <property type="term" value="P:transcription by RNA polymerase II"/>
    <property type="evidence" value="ECO:0000318"/>
    <property type="project" value="GO_Central"/>
</dbReference>
<dbReference type="OrthoDB" id="17252at2759"/>
<dbReference type="InParanoid" id="F0ZYS4"/>
<dbReference type="AlphaFoldDB" id="F0ZYS4"/>